<accession>A0A8W8HRX5</accession>
<organism evidence="3 4">
    <name type="scientific">Magallana gigas</name>
    <name type="common">Pacific oyster</name>
    <name type="synonym">Crassostrea gigas</name>
    <dbReference type="NCBI Taxonomy" id="29159"/>
    <lineage>
        <taxon>Eukaryota</taxon>
        <taxon>Metazoa</taxon>
        <taxon>Spiralia</taxon>
        <taxon>Lophotrochozoa</taxon>
        <taxon>Mollusca</taxon>
        <taxon>Bivalvia</taxon>
        <taxon>Autobranchia</taxon>
        <taxon>Pteriomorphia</taxon>
        <taxon>Ostreida</taxon>
        <taxon>Ostreoidea</taxon>
        <taxon>Ostreidae</taxon>
        <taxon>Magallana</taxon>
    </lineage>
</organism>
<name>A0A8W8HRX5_MAGGI</name>
<evidence type="ECO:0000313" key="4">
    <source>
        <dbReference type="Proteomes" id="UP000005408"/>
    </source>
</evidence>
<feature type="coiled-coil region" evidence="1">
    <location>
        <begin position="56"/>
        <end position="233"/>
    </location>
</feature>
<evidence type="ECO:0000313" key="3">
    <source>
        <dbReference type="EnsemblMetazoa" id="G10721.7:cds"/>
    </source>
</evidence>
<evidence type="ECO:0000256" key="2">
    <source>
        <dbReference type="SAM" id="MobiDB-lite"/>
    </source>
</evidence>
<keyword evidence="4" id="KW-1185">Reference proteome</keyword>
<feature type="coiled-coil region" evidence="1">
    <location>
        <begin position="267"/>
        <end position="294"/>
    </location>
</feature>
<dbReference type="AlphaFoldDB" id="A0A8W8HRX5"/>
<evidence type="ECO:0000256" key="1">
    <source>
        <dbReference type="SAM" id="Coils"/>
    </source>
</evidence>
<feature type="compositionally biased region" description="Polar residues" evidence="2">
    <location>
        <begin position="365"/>
        <end position="374"/>
    </location>
</feature>
<feature type="region of interest" description="Disordered" evidence="2">
    <location>
        <begin position="353"/>
        <end position="405"/>
    </location>
</feature>
<proteinExistence type="predicted"/>
<reference evidence="3" key="1">
    <citation type="submission" date="2022-08" db="UniProtKB">
        <authorList>
            <consortium name="EnsemblMetazoa"/>
        </authorList>
    </citation>
    <scope>IDENTIFICATION</scope>
    <source>
        <strain evidence="3">05x7-T-G4-1.051#20</strain>
    </source>
</reference>
<sequence>MTSEKEKAKKTFDFRMSKKVAELTQVVHMLFTRNHEKEVEIEALKDAYEYEISLVQEDAIEQLKKSEEKRKELEKLLENERKVSRERVKSAIQQEASTKEEQWKEKVKLLEQQLTDEKNESQNLRDLLINAQKDIEKLRQGVAEQLQSKNEEIHRKNQELERLRQKVANLEHTQSESEKHYKEIIRDLEKSNEKLERELAQLQALLEETHRSKMHFESKSQKLETDLKNLRKDFSKKVSEVVASQRSQTTHQLPAQRQYTPTGTMTIKDYNEEVEKLRREVQRYRMELSNRDNNFNRMFTDGQQLMVDPRAGKIAITQQQVLAAGPTQSKSEPVLGNREKSFSYAFVQSLDESVSTEGSRVAKRPTSSRVSSASGRLPALTQEQKTRLTKLMKPRPLPKEMLYGK</sequence>
<dbReference type="Proteomes" id="UP000005408">
    <property type="component" value="Unassembled WGS sequence"/>
</dbReference>
<keyword evidence="1" id="KW-0175">Coiled coil</keyword>
<protein>
    <submittedName>
        <fullName evidence="3">Uncharacterized protein</fullName>
    </submittedName>
</protein>
<dbReference type="EnsemblMetazoa" id="G10721.7">
    <property type="protein sequence ID" value="G10721.7:cds"/>
    <property type="gene ID" value="G10721"/>
</dbReference>